<feature type="transmembrane region" description="Helical" evidence="1">
    <location>
        <begin position="45"/>
        <end position="71"/>
    </location>
</feature>
<dbReference type="InterPro" id="IPR025642">
    <property type="entry name" value="DUF4342"/>
</dbReference>
<gene>
    <name evidence="3" type="ordered locus">MROS_0500</name>
</gene>
<keyword evidence="4" id="KW-1185">Reference proteome</keyword>
<name>I6ZXF4_MELRP</name>
<dbReference type="Pfam" id="PF14242">
    <property type="entry name" value="DUF4342"/>
    <property type="match status" value="1"/>
</dbReference>
<evidence type="ECO:0000313" key="4">
    <source>
        <dbReference type="Proteomes" id="UP000009011"/>
    </source>
</evidence>
<dbReference type="AlphaFoldDB" id="I6ZXF4"/>
<keyword evidence="1" id="KW-1133">Transmembrane helix</keyword>
<evidence type="ECO:0000259" key="2">
    <source>
        <dbReference type="Pfam" id="PF14242"/>
    </source>
</evidence>
<dbReference type="KEGG" id="mro:MROS_0500"/>
<proteinExistence type="predicted"/>
<dbReference type="Proteomes" id="UP000009011">
    <property type="component" value="Chromosome"/>
</dbReference>
<sequence>MGGIMINEFKVKGKELLGKIEELIKEGNVRRIIIKDEKGNTYIEIPVTVAVLGALFAPVLAAVGALAGMAANFTVEVVKRQNDESDEL</sequence>
<dbReference type="eggNOG" id="COG1308">
    <property type="taxonomic scope" value="Bacteria"/>
</dbReference>
<dbReference type="STRING" id="1191523.MROS_0500"/>
<reference evidence="3 4" key="1">
    <citation type="journal article" date="2013" name="PLoS ONE">
        <title>Genomic analysis of Melioribacter roseus, facultatively anaerobic organotrophic bacterium representing a novel deep lineage within Bacteriodetes/Chlorobi group.</title>
        <authorList>
            <person name="Kadnikov V.V."/>
            <person name="Mardanov A.V."/>
            <person name="Podosokorskaya O.A."/>
            <person name="Gavrilov S.N."/>
            <person name="Kublanov I.V."/>
            <person name="Beletsky A.V."/>
            <person name="Bonch-Osmolovskaya E.A."/>
            <person name="Ravin N.V."/>
        </authorList>
    </citation>
    <scope>NUCLEOTIDE SEQUENCE [LARGE SCALE GENOMIC DNA]</scope>
    <source>
        <strain evidence="4">JCM 17771 / P3M-2</strain>
    </source>
</reference>
<dbReference type="HOGENOM" id="CLU_115782_6_1_10"/>
<evidence type="ECO:0000256" key="1">
    <source>
        <dbReference type="SAM" id="Phobius"/>
    </source>
</evidence>
<evidence type="ECO:0000313" key="3">
    <source>
        <dbReference type="EMBL" id="AFN73743.1"/>
    </source>
</evidence>
<dbReference type="EMBL" id="CP003557">
    <property type="protein sequence ID" value="AFN73743.1"/>
    <property type="molecule type" value="Genomic_DNA"/>
</dbReference>
<feature type="domain" description="DUF4342" evidence="2">
    <location>
        <begin position="7"/>
        <end position="79"/>
    </location>
</feature>
<dbReference type="PATRIC" id="fig|1191523.3.peg.521"/>
<organism evidence="3 4">
    <name type="scientific">Melioribacter roseus (strain DSM 23840 / JCM 17771 / VKM B-2668 / P3M-2)</name>
    <dbReference type="NCBI Taxonomy" id="1191523"/>
    <lineage>
        <taxon>Bacteria</taxon>
        <taxon>Pseudomonadati</taxon>
        <taxon>Ignavibacteriota</taxon>
        <taxon>Ignavibacteria</taxon>
        <taxon>Ignavibacteriales</taxon>
        <taxon>Melioribacteraceae</taxon>
        <taxon>Melioribacter</taxon>
    </lineage>
</organism>
<protein>
    <recommendedName>
        <fullName evidence="2">DUF4342 domain-containing protein</fullName>
    </recommendedName>
</protein>
<keyword evidence="1" id="KW-0812">Transmembrane</keyword>
<accession>I6ZXF4</accession>
<keyword evidence="1" id="KW-0472">Membrane</keyword>